<evidence type="ECO:0000313" key="1">
    <source>
        <dbReference type="EMBL" id="AEF86778.1"/>
    </source>
</evidence>
<reference evidence="1 2" key="2">
    <citation type="journal article" date="2011" name="ISME J.">
        <title>RNA-seq reveals cooperative metabolic interactions between two termite-gut spirochete species in co-culture.</title>
        <authorList>
            <person name="Rosenthal A.Z."/>
            <person name="Matson E.G."/>
            <person name="Eldar A."/>
            <person name="Leadbetter J.R."/>
        </authorList>
    </citation>
    <scope>NUCLEOTIDE SEQUENCE [LARGE SCALE GENOMIC DNA]</scope>
    <source>
        <strain evidence="2">ATCC BAA-887 / DSM 12427 / ZAS-2</strain>
    </source>
</reference>
<dbReference type="AlphaFoldDB" id="F5YMQ7"/>
<dbReference type="OrthoDB" id="369831at2"/>
<dbReference type="Proteomes" id="UP000009223">
    <property type="component" value="Chromosome"/>
</dbReference>
<dbReference type="HOGENOM" id="CLU_154673_0_0_12"/>
<dbReference type="RefSeq" id="WP_015707208.1">
    <property type="nucleotide sequence ID" value="NC_015578.1"/>
</dbReference>
<name>F5YMQ7_TREPZ</name>
<dbReference type="KEGG" id="tpi:TREPR_3049"/>
<sequence length="129" mass="13713">MSFGVSANTAIPSIGYAISASRGGRMSLPVSPGSYIYSHFKHVSGVPAPEGTRGVAISRLKVLDVLIEQLSQIKRRPEPAMDTDPSDERIDALIDQYRNQIRQAQAASVALPYNPAPPSPTGALVNLVA</sequence>
<dbReference type="EMBL" id="CP001843">
    <property type="protein sequence ID" value="AEF86778.1"/>
    <property type="molecule type" value="Genomic_DNA"/>
</dbReference>
<keyword evidence="2" id="KW-1185">Reference proteome</keyword>
<dbReference type="eggNOG" id="ENOG502ZISW">
    <property type="taxonomic scope" value="Bacteria"/>
</dbReference>
<reference evidence="2" key="1">
    <citation type="submission" date="2009-12" db="EMBL/GenBank/DDBJ databases">
        <title>Complete sequence of Treponema primitia strain ZAS-2.</title>
        <authorList>
            <person name="Tetu S.G."/>
            <person name="Matson E."/>
            <person name="Ren Q."/>
            <person name="Seshadri R."/>
            <person name="Elbourne L."/>
            <person name="Hassan K.A."/>
            <person name="Durkin A."/>
            <person name="Radune D."/>
            <person name="Mohamoud Y."/>
            <person name="Shay R."/>
            <person name="Jin S."/>
            <person name="Zhang X."/>
            <person name="Lucey K."/>
            <person name="Ballor N.R."/>
            <person name="Ottesen E."/>
            <person name="Rosenthal R."/>
            <person name="Allen A."/>
            <person name="Leadbetter J.R."/>
            <person name="Paulsen I.T."/>
        </authorList>
    </citation>
    <scope>NUCLEOTIDE SEQUENCE [LARGE SCALE GENOMIC DNA]</scope>
    <source>
        <strain evidence="2">ATCC BAA-887 / DSM 12427 / ZAS-2</strain>
    </source>
</reference>
<accession>F5YMQ7</accession>
<proteinExistence type="predicted"/>
<evidence type="ECO:0000313" key="2">
    <source>
        <dbReference type="Proteomes" id="UP000009223"/>
    </source>
</evidence>
<gene>
    <name evidence="1" type="ordered locus">TREPR_3049</name>
</gene>
<protein>
    <submittedName>
        <fullName evidence="1">Uncharacterized protein</fullName>
    </submittedName>
</protein>
<organism evidence="1 2">
    <name type="scientific">Treponema primitia (strain ATCC BAA-887 / DSM 12427 / ZAS-2)</name>
    <dbReference type="NCBI Taxonomy" id="545694"/>
    <lineage>
        <taxon>Bacteria</taxon>
        <taxon>Pseudomonadati</taxon>
        <taxon>Spirochaetota</taxon>
        <taxon>Spirochaetia</taxon>
        <taxon>Spirochaetales</taxon>
        <taxon>Treponemataceae</taxon>
        <taxon>Treponema</taxon>
    </lineage>
</organism>